<evidence type="ECO:0000256" key="1">
    <source>
        <dbReference type="SAM" id="SignalP"/>
    </source>
</evidence>
<name>H8GJH8_METAL</name>
<protein>
    <recommendedName>
        <fullName evidence="4">Lipoprotein</fullName>
    </recommendedName>
</protein>
<dbReference type="RefSeq" id="WP_005372904.1">
    <property type="nucleotide sequence ID" value="NZ_CM001475.1"/>
</dbReference>
<keyword evidence="1" id="KW-0732">Signal</keyword>
<sequence>MNQSIRTLAFLGALSALGGCVATSPSNPATPVSMQPITYFVPSDDGLIRQTGMIEDLSFSDFSYYSTGRRDKLFAKRIGNNSLAIERRTETESGIAGSGKRYQVDFAVEKTDSGYKAVIRPVEYSTYQQGVILPFPVPKFDEADLTENLLSTQLYYRFEVNSEFNSESTHANFMRILKTRPFQKGEKDPVTGKIFTQQFVLPYRTKEVLFTLETFPYRNGSKAVMHLRVPAMLTSPNVIDYKVILDEVKAKLAEIVRA</sequence>
<dbReference type="PROSITE" id="PS51257">
    <property type="entry name" value="PROKAR_LIPOPROTEIN"/>
    <property type="match status" value="1"/>
</dbReference>
<dbReference type="EMBL" id="CM001475">
    <property type="protein sequence ID" value="EIC30338.1"/>
    <property type="molecule type" value="Genomic_DNA"/>
</dbReference>
<dbReference type="AlphaFoldDB" id="H8GJH8"/>
<organism evidence="2 3">
    <name type="scientific">Methylomicrobium album BG8</name>
    <dbReference type="NCBI Taxonomy" id="686340"/>
    <lineage>
        <taxon>Bacteria</taxon>
        <taxon>Pseudomonadati</taxon>
        <taxon>Pseudomonadota</taxon>
        <taxon>Gammaproteobacteria</taxon>
        <taxon>Methylococcales</taxon>
        <taxon>Methylococcaceae</taxon>
        <taxon>Methylomicrobium</taxon>
    </lineage>
</organism>
<proteinExistence type="predicted"/>
<feature type="chain" id="PRO_5003612251" description="Lipoprotein" evidence="1">
    <location>
        <begin position="19"/>
        <end position="258"/>
    </location>
</feature>
<dbReference type="HOGENOM" id="CLU_1076921_0_0_6"/>
<keyword evidence="3" id="KW-1185">Reference proteome</keyword>
<evidence type="ECO:0000313" key="3">
    <source>
        <dbReference type="Proteomes" id="UP000005090"/>
    </source>
</evidence>
<evidence type="ECO:0008006" key="4">
    <source>
        <dbReference type="Google" id="ProtNLM"/>
    </source>
</evidence>
<reference evidence="2 3" key="1">
    <citation type="journal article" date="2013" name="Genome Announc.">
        <title>Genome Sequence of the Obligate Gammaproteobacterial Methanotroph Methylomicrobium album Strain BG8.</title>
        <authorList>
            <person name="Kits K.D."/>
            <person name="Kalyuzhnaya M.G."/>
            <person name="Klotz M.G."/>
            <person name="Jetten M.S."/>
            <person name="Op den Camp H.J."/>
            <person name="Vuilleumier S."/>
            <person name="Bringel F."/>
            <person name="Dispirito A.A."/>
            <person name="Murrell J.C."/>
            <person name="Bruce D."/>
            <person name="Cheng J.F."/>
            <person name="Copeland A."/>
            <person name="Goodwin L."/>
            <person name="Hauser L."/>
            <person name="Lajus A."/>
            <person name="Land M.L."/>
            <person name="Lapidus A."/>
            <person name="Lucas S."/>
            <person name="Medigue C."/>
            <person name="Pitluck S."/>
            <person name="Woyke T."/>
            <person name="Zeytun A."/>
            <person name="Stein L.Y."/>
        </authorList>
    </citation>
    <scope>NUCLEOTIDE SEQUENCE [LARGE SCALE GENOMIC DNA]</scope>
    <source>
        <strain evidence="2 3">BG8</strain>
    </source>
</reference>
<accession>H8GJH8</accession>
<gene>
    <name evidence="2" type="ORF">Metal_2625</name>
</gene>
<evidence type="ECO:0000313" key="2">
    <source>
        <dbReference type="EMBL" id="EIC30338.1"/>
    </source>
</evidence>
<feature type="signal peptide" evidence="1">
    <location>
        <begin position="1"/>
        <end position="18"/>
    </location>
</feature>
<dbReference type="Proteomes" id="UP000005090">
    <property type="component" value="Chromosome"/>
</dbReference>